<dbReference type="InterPro" id="IPR000772">
    <property type="entry name" value="Ricin_B_lectin"/>
</dbReference>
<dbReference type="PROSITE" id="PS50231">
    <property type="entry name" value="RICIN_B_LECTIN"/>
    <property type="match status" value="1"/>
</dbReference>
<dbReference type="Gene3D" id="2.60.40.1180">
    <property type="entry name" value="Golgi alpha-mannosidase II"/>
    <property type="match status" value="1"/>
</dbReference>
<dbReference type="EMBL" id="PKKM01000002">
    <property type="protein sequence ID" value="PKY65200.1"/>
    <property type="molecule type" value="Genomic_DNA"/>
</dbReference>
<dbReference type="GO" id="GO:0005975">
    <property type="term" value="P:carbohydrate metabolic process"/>
    <property type="evidence" value="ECO:0007669"/>
    <property type="project" value="UniProtKB-ARBA"/>
</dbReference>
<feature type="signal peptide" evidence="3">
    <location>
        <begin position="1"/>
        <end position="32"/>
    </location>
</feature>
<dbReference type="InterPro" id="IPR013780">
    <property type="entry name" value="Glyco_hydro_b"/>
</dbReference>
<organism evidence="5 6">
    <name type="scientific">Schaalia odontolytica</name>
    <dbReference type="NCBI Taxonomy" id="1660"/>
    <lineage>
        <taxon>Bacteria</taxon>
        <taxon>Bacillati</taxon>
        <taxon>Actinomycetota</taxon>
        <taxon>Actinomycetes</taxon>
        <taxon>Actinomycetales</taxon>
        <taxon>Actinomycetaceae</taxon>
        <taxon>Schaalia</taxon>
    </lineage>
</organism>
<dbReference type="Proteomes" id="UP000234198">
    <property type="component" value="Unassembled WGS sequence"/>
</dbReference>
<dbReference type="GO" id="GO:0016740">
    <property type="term" value="F:transferase activity"/>
    <property type="evidence" value="ECO:0007669"/>
    <property type="project" value="UniProtKB-KW"/>
</dbReference>
<dbReference type="InterPro" id="IPR008979">
    <property type="entry name" value="Galactose-bd-like_sf"/>
</dbReference>
<dbReference type="CDD" id="cd14745">
    <property type="entry name" value="GH66"/>
    <property type="match status" value="1"/>
</dbReference>
<dbReference type="Pfam" id="PF16990">
    <property type="entry name" value="CBM_35"/>
    <property type="match status" value="1"/>
</dbReference>
<dbReference type="SMART" id="SM00458">
    <property type="entry name" value="RICIN"/>
    <property type="match status" value="1"/>
</dbReference>
<gene>
    <name evidence="5" type="ORF">CYJ22_01560</name>
</gene>
<dbReference type="Gene3D" id="2.80.10.50">
    <property type="match status" value="1"/>
</dbReference>
<evidence type="ECO:0000313" key="6">
    <source>
        <dbReference type="Proteomes" id="UP000234198"/>
    </source>
</evidence>
<dbReference type="SUPFAM" id="SSF49785">
    <property type="entry name" value="Galactose-binding domain-like"/>
    <property type="match status" value="1"/>
</dbReference>
<dbReference type="InterPro" id="IPR013783">
    <property type="entry name" value="Ig-like_fold"/>
</dbReference>
<dbReference type="Pfam" id="PF13199">
    <property type="entry name" value="Glyco_hydro_66"/>
    <property type="match status" value="1"/>
</dbReference>
<evidence type="ECO:0000256" key="2">
    <source>
        <dbReference type="ARBA" id="ARBA00022729"/>
    </source>
</evidence>
<keyword evidence="2 3" id="KW-0732">Signal</keyword>
<dbReference type="RefSeq" id="WP_101600560.1">
    <property type="nucleotide sequence ID" value="NZ_PKKM01000002.1"/>
</dbReference>
<dbReference type="AlphaFoldDB" id="A0A2I1I240"/>
<dbReference type="SUPFAM" id="SSF50370">
    <property type="entry name" value="Ricin B-like lectins"/>
    <property type="match status" value="1"/>
</dbReference>
<dbReference type="Gene3D" id="3.20.20.80">
    <property type="entry name" value="Glycosidases"/>
    <property type="match status" value="1"/>
</dbReference>
<dbReference type="InterPro" id="IPR035992">
    <property type="entry name" value="Ricin_B-like_lectins"/>
</dbReference>
<reference evidence="5 6" key="1">
    <citation type="submission" date="2017-12" db="EMBL/GenBank/DDBJ databases">
        <title>Phylogenetic diversity of female urinary microbiome.</title>
        <authorList>
            <person name="Thomas-White K."/>
            <person name="Wolfe A.J."/>
        </authorList>
    </citation>
    <scope>NUCLEOTIDE SEQUENCE [LARGE SCALE GENOMIC DNA]</scope>
    <source>
        <strain evidence="5 6">UMB0018</strain>
    </source>
</reference>
<feature type="domain" description="CBM6" evidence="4">
    <location>
        <begin position="401"/>
        <end position="529"/>
    </location>
</feature>
<dbReference type="GO" id="GO:0030246">
    <property type="term" value="F:carbohydrate binding"/>
    <property type="evidence" value="ECO:0007669"/>
    <property type="project" value="InterPro"/>
</dbReference>
<evidence type="ECO:0000256" key="1">
    <source>
        <dbReference type="ARBA" id="ARBA00010837"/>
    </source>
</evidence>
<dbReference type="InterPro" id="IPR005084">
    <property type="entry name" value="CBM6"/>
</dbReference>
<dbReference type="PROSITE" id="PS51175">
    <property type="entry name" value="CBM6"/>
    <property type="match status" value="1"/>
</dbReference>
<evidence type="ECO:0000313" key="5">
    <source>
        <dbReference type="EMBL" id="PKY65200.1"/>
    </source>
</evidence>
<accession>A0A2I1I240</accession>
<proteinExistence type="inferred from homology"/>
<feature type="chain" id="PRO_5014164108" evidence="3">
    <location>
        <begin position="33"/>
        <end position="851"/>
    </location>
</feature>
<comment type="similarity">
    <text evidence="1">Belongs to the glycosyl hydrolase 66 family.</text>
</comment>
<dbReference type="InterPro" id="IPR025092">
    <property type="entry name" value="Glyco_hydro_66"/>
</dbReference>
<dbReference type="Pfam" id="PF00652">
    <property type="entry name" value="Ricin_B_lectin"/>
    <property type="match status" value="1"/>
</dbReference>
<comment type="caution">
    <text evidence="5">The sequence shown here is derived from an EMBL/GenBank/DDBJ whole genome shotgun (WGS) entry which is preliminary data.</text>
</comment>
<evidence type="ECO:0000256" key="3">
    <source>
        <dbReference type="SAM" id="SignalP"/>
    </source>
</evidence>
<dbReference type="Gene3D" id="2.60.40.10">
    <property type="entry name" value="Immunoglobulins"/>
    <property type="match status" value="1"/>
</dbReference>
<name>A0A2I1I240_9ACTO</name>
<keyword evidence="5" id="KW-0808">Transferase</keyword>
<evidence type="ECO:0000259" key="4">
    <source>
        <dbReference type="PROSITE" id="PS51175"/>
    </source>
</evidence>
<protein>
    <submittedName>
        <fullName evidence="5">Cycloisomaltooligosaccharide glucanotransferase</fullName>
    </submittedName>
</protein>
<sequence>MKSRVLPAKVAIVATAAATAAGIIGMVTLAHAQAQITRVWTENARYLPNQSVDVTAQVTGASHVRFRLMHLGEQVMASDDRPVDGNGRASWEFSAPDRDYTGYVIEADSDNGAQGETALDVSSDPYRYLRFGFLDSYPEGMSGADQQRIVDDLAQKYHINALQFYDWMYRHEAPVPYDGNGVAPTWSSWGGEKMSRDTITGLINAAQWRSVEAYPYSMSYAALNGYESYGVSPDWRLTYRSSGSPWSFEMLANRPDSTLWIMDPSNPAWRSHIVSQYVHQSEDIGFDGTHLDQLGDWGHSEDHQGGMATTGGVPVDLPKAFGTLIDQTMDATGKPVGMNAVDGFGMDHMAAGSATYEYTEMWDSHERYEEVQNYLQQQRILSGNKPSVVAGYVNNKWNNGPGFEAEASTVSRTGVQVATDHRDYSGTGFIDHFGERGDSVTFRVHVDASRNYGLVPRWSNATGDMAARTFSVDGRVVSRNVLLGLTKDWDHWNIEGGTWAYLTQGDHTVTISVDEGDYGYINLDELHINSFSTPSVQLFDAALAANGASHIEMGQGDRMIAAAYFPDRTKWMDEELTQWITRYYDVTTGYEELFYGPTLRPLDDSIVEIPGYNVSRNGLKNTIYARVMRSGGMDVIHLINLLNNDEFWRDPGNSVTDTGSFTVRYHYGDSPTPGTVYKVTPDTERGTRAVALSSRIGTDETGNYVDIDVDNLHAWDVLFMGQNTAGNGNVVNQGQKCMDVREGASANGTPIQLYDCASVPAQRVTYDGNTLSVMGKCVDLEYQGTENGTYTHLWDCNGAPSQTWYYTPRNQYYNPHSGKCLTLDGDHYTNGNRLTVWDCHGGATQKWSKPQ</sequence>
<dbReference type="Gene3D" id="2.60.120.260">
    <property type="entry name" value="Galactose-binding domain-like"/>
    <property type="match status" value="1"/>
</dbReference>